<comment type="caution">
    <text evidence="2">The sequence shown here is derived from an EMBL/GenBank/DDBJ whole genome shotgun (WGS) entry which is preliminary data.</text>
</comment>
<dbReference type="OrthoDB" id="8114048at2"/>
<evidence type="ECO:0000313" key="2">
    <source>
        <dbReference type="EMBL" id="TDH38727.1"/>
    </source>
</evidence>
<feature type="compositionally biased region" description="Basic and acidic residues" evidence="1">
    <location>
        <begin position="113"/>
        <end position="124"/>
    </location>
</feature>
<feature type="region of interest" description="Disordered" evidence="1">
    <location>
        <begin position="89"/>
        <end position="135"/>
    </location>
</feature>
<evidence type="ECO:0000313" key="3">
    <source>
        <dbReference type="Proteomes" id="UP000295131"/>
    </source>
</evidence>
<proteinExistence type="predicted"/>
<protein>
    <submittedName>
        <fullName evidence="2">Uncharacterized protein</fullName>
    </submittedName>
</protein>
<name>A0A4R5PQ26_9HYPH</name>
<accession>A0A4R5PQ26</accession>
<feature type="compositionally biased region" description="Polar residues" evidence="1">
    <location>
        <begin position="89"/>
        <end position="112"/>
    </location>
</feature>
<evidence type="ECO:0000256" key="1">
    <source>
        <dbReference type="SAM" id="MobiDB-lite"/>
    </source>
</evidence>
<sequence length="319" mass="34208">MTNNEDGATALDPTLVQGVASILRRGYDAAFARNLSEGMDRETAKAEALRKVKARLVERIDVMRSTSPDQPEALERAVDAAIMDLVNESNAGPQSKPLQASVSQSGLSNPSERSSEDKSARYDDAEPAGEGGPEAFAAAIPADDRAGSDGDVASCPRPSPGSLALAMLSGVVLVAATILAGNAAGLVQGPFFPRPGVIVIPSERFAEMEAMADQLRDAVLEAQRRFEAGEFGAVMEDGSWHSMKDIHEDIWARLPRDTWRGGRGFIARHVDDGYKILVHGPLCNVISATHPAMVDPVRTPSFNEFCWHFGVWNEAGEKL</sequence>
<organism evidence="2 3">
    <name type="scientific">Pseudohoeflea suaedae</name>
    <dbReference type="NCBI Taxonomy" id="877384"/>
    <lineage>
        <taxon>Bacteria</taxon>
        <taxon>Pseudomonadati</taxon>
        <taxon>Pseudomonadota</taxon>
        <taxon>Alphaproteobacteria</taxon>
        <taxon>Hyphomicrobiales</taxon>
        <taxon>Rhizobiaceae</taxon>
        <taxon>Pseudohoeflea</taxon>
    </lineage>
</organism>
<reference evidence="2 3" key="1">
    <citation type="journal article" date="2013" name="Int. J. Syst. Evol. Microbiol.">
        <title>Hoeflea suaedae sp. nov., an endophytic bacterium isolated from the root of the halophyte Suaeda maritima.</title>
        <authorList>
            <person name="Chung E.J."/>
            <person name="Park J.A."/>
            <person name="Pramanik P."/>
            <person name="Bibi F."/>
            <person name="Jeon C.O."/>
            <person name="Chung Y.R."/>
        </authorList>
    </citation>
    <scope>NUCLEOTIDE SEQUENCE [LARGE SCALE GENOMIC DNA]</scope>
    <source>
        <strain evidence="2 3">YC6898</strain>
    </source>
</reference>
<dbReference type="Proteomes" id="UP000295131">
    <property type="component" value="Unassembled WGS sequence"/>
</dbReference>
<dbReference type="EMBL" id="SMSI01000001">
    <property type="protein sequence ID" value="TDH38727.1"/>
    <property type="molecule type" value="Genomic_DNA"/>
</dbReference>
<gene>
    <name evidence="2" type="ORF">E2A64_06425</name>
</gene>
<dbReference type="RefSeq" id="WP_133283561.1">
    <property type="nucleotide sequence ID" value="NZ_SMSI01000001.1"/>
</dbReference>
<dbReference type="AlphaFoldDB" id="A0A4R5PQ26"/>
<keyword evidence="3" id="KW-1185">Reference proteome</keyword>